<dbReference type="RefSeq" id="WP_192708672.1">
    <property type="nucleotide sequence ID" value="NZ_BPQZ01000022.1"/>
</dbReference>
<evidence type="ECO:0000256" key="1">
    <source>
        <dbReference type="SAM" id="Phobius"/>
    </source>
</evidence>
<dbReference type="EMBL" id="BSPL01000016">
    <property type="protein sequence ID" value="GLS70522.1"/>
    <property type="molecule type" value="Genomic_DNA"/>
</dbReference>
<evidence type="ECO:0000313" key="2">
    <source>
        <dbReference type="EMBL" id="GLS70522.1"/>
    </source>
</evidence>
<keyword evidence="3" id="KW-1185">Reference proteome</keyword>
<sequence>MVDPSKVQRAPVRTNRFGLIAAAILIAALIAYAIYFVMVPAPLPPGAH</sequence>
<name>A0AA37TEN7_9HYPH</name>
<feature type="transmembrane region" description="Helical" evidence="1">
    <location>
        <begin position="17"/>
        <end position="38"/>
    </location>
</feature>
<proteinExistence type="predicted"/>
<keyword evidence="1" id="KW-1133">Transmembrane helix</keyword>
<dbReference type="AlphaFoldDB" id="A0AA37TEN7"/>
<organism evidence="2 3">
    <name type="scientific">Methylobacterium tardum</name>
    <dbReference type="NCBI Taxonomy" id="374432"/>
    <lineage>
        <taxon>Bacteria</taxon>
        <taxon>Pseudomonadati</taxon>
        <taxon>Pseudomonadota</taxon>
        <taxon>Alphaproteobacteria</taxon>
        <taxon>Hyphomicrobiales</taxon>
        <taxon>Methylobacteriaceae</taxon>
        <taxon>Methylobacterium</taxon>
    </lineage>
</organism>
<evidence type="ECO:0000313" key="3">
    <source>
        <dbReference type="Proteomes" id="UP001157440"/>
    </source>
</evidence>
<accession>A0AA37TEN7</accession>
<protein>
    <submittedName>
        <fullName evidence="2">Uncharacterized protein</fullName>
    </submittedName>
</protein>
<reference evidence="3" key="1">
    <citation type="journal article" date="2019" name="Int. J. Syst. Evol. Microbiol.">
        <title>The Global Catalogue of Microorganisms (GCM) 10K type strain sequencing project: providing services to taxonomists for standard genome sequencing and annotation.</title>
        <authorList>
            <consortium name="The Broad Institute Genomics Platform"/>
            <consortium name="The Broad Institute Genome Sequencing Center for Infectious Disease"/>
            <person name="Wu L."/>
            <person name="Ma J."/>
        </authorList>
    </citation>
    <scope>NUCLEOTIDE SEQUENCE [LARGE SCALE GENOMIC DNA]</scope>
    <source>
        <strain evidence="3">NBRC 103632</strain>
    </source>
</reference>
<keyword evidence="1" id="KW-0812">Transmembrane</keyword>
<dbReference type="Proteomes" id="UP001157440">
    <property type="component" value="Unassembled WGS sequence"/>
</dbReference>
<comment type="caution">
    <text evidence="2">The sequence shown here is derived from an EMBL/GenBank/DDBJ whole genome shotgun (WGS) entry which is preliminary data.</text>
</comment>
<keyword evidence="1" id="KW-0472">Membrane</keyword>
<gene>
    <name evidence="2" type="ORF">GCM10007890_25350</name>
</gene>